<dbReference type="Pfam" id="PF05188">
    <property type="entry name" value="MutS_II"/>
    <property type="match status" value="1"/>
</dbReference>
<dbReference type="PANTHER" id="PTHR11361:SF34">
    <property type="entry name" value="DNA MISMATCH REPAIR PROTEIN MSH1, MITOCHONDRIAL"/>
    <property type="match status" value="1"/>
</dbReference>
<evidence type="ECO:0000256" key="2">
    <source>
        <dbReference type="ARBA" id="ARBA00021982"/>
    </source>
</evidence>
<dbReference type="FunFam" id="3.40.1170.10:FF:000001">
    <property type="entry name" value="DNA mismatch repair protein MutS"/>
    <property type="match status" value="1"/>
</dbReference>
<keyword evidence="6 9" id="KW-0238">DNA-binding</keyword>
<dbReference type="SUPFAM" id="SSF52540">
    <property type="entry name" value="P-loop containing nucleoside triphosphate hydrolases"/>
    <property type="match status" value="1"/>
</dbReference>
<name>A0A532VB80_UNCT6</name>
<dbReference type="GO" id="GO:0005829">
    <property type="term" value="C:cytosol"/>
    <property type="evidence" value="ECO:0007669"/>
    <property type="project" value="TreeGrafter"/>
</dbReference>
<dbReference type="SMART" id="SM00534">
    <property type="entry name" value="MUTSac"/>
    <property type="match status" value="1"/>
</dbReference>
<dbReference type="GO" id="GO:0006298">
    <property type="term" value="P:mismatch repair"/>
    <property type="evidence" value="ECO:0007669"/>
    <property type="project" value="UniProtKB-UniRule"/>
</dbReference>
<evidence type="ECO:0000256" key="1">
    <source>
        <dbReference type="ARBA" id="ARBA00006271"/>
    </source>
</evidence>
<protein>
    <recommendedName>
        <fullName evidence="2 9">DNA mismatch repair protein MutS</fullName>
    </recommendedName>
</protein>
<evidence type="ECO:0000313" key="14">
    <source>
        <dbReference type="Proteomes" id="UP000317778"/>
    </source>
</evidence>
<evidence type="ECO:0000256" key="3">
    <source>
        <dbReference type="ARBA" id="ARBA00022741"/>
    </source>
</evidence>
<dbReference type="PIRSF" id="PIRSF037677">
    <property type="entry name" value="DNA_mis_repair_Msh6"/>
    <property type="match status" value="1"/>
</dbReference>
<dbReference type="InterPro" id="IPR007860">
    <property type="entry name" value="DNA_mmatch_repair_MutS_con_dom"/>
</dbReference>
<evidence type="ECO:0000256" key="8">
    <source>
        <dbReference type="ARBA" id="ARBA00024647"/>
    </source>
</evidence>
<evidence type="ECO:0000259" key="12">
    <source>
        <dbReference type="PROSITE" id="PS00486"/>
    </source>
</evidence>
<dbReference type="InterPro" id="IPR007696">
    <property type="entry name" value="DNA_mismatch_repair_MutS_core"/>
</dbReference>
<keyword evidence="4 9" id="KW-0227">DNA damage</keyword>
<proteinExistence type="inferred from homology"/>
<dbReference type="InterPro" id="IPR016151">
    <property type="entry name" value="DNA_mismatch_repair_MutS_N"/>
</dbReference>
<dbReference type="AlphaFoldDB" id="A0A532VB80"/>
<dbReference type="GO" id="GO:0005524">
    <property type="term" value="F:ATP binding"/>
    <property type="evidence" value="ECO:0007669"/>
    <property type="project" value="UniProtKB-UniRule"/>
</dbReference>
<dbReference type="InterPro" id="IPR000432">
    <property type="entry name" value="DNA_mismatch_repair_MutS_C"/>
</dbReference>
<dbReference type="Gene3D" id="3.40.50.300">
    <property type="entry name" value="P-loop containing nucleotide triphosphate hydrolases"/>
    <property type="match status" value="1"/>
</dbReference>
<evidence type="ECO:0000256" key="5">
    <source>
        <dbReference type="ARBA" id="ARBA00022840"/>
    </source>
</evidence>
<dbReference type="EMBL" id="NJBO01000001">
    <property type="protein sequence ID" value="TKJ44431.1"/>
    <property type="molecule type" value="Genomic_DNA"/>
</dbReference>
<dbReference type="InterPro" id="IPR007695">
    <property type="entry name" value="DNA_mismatch_repair_MutS-lik_N"/>
</dbReference>
<dbReference type="InterPro" id="IPR017261">
    <property type="entry name" value="DNA_mismatch_repair_MutS/MSH"/>
</dbReference>
<gene>
    <name evidence="9" type="primary">mutS</name>
    <name evidence="13" type="ORF">CEE36_01430</name>
</gene>
<dbReference type="GO" id="GO:0030983">
    <property type="term" value="F:mismatched DNA binding"/>
    <property type="evidence" value="ECO:0007669"/>
    <property type="project" value="InterPro"/>
</dbReference>
<evidence type="ECO:0000256" key="4">
    <source>
        <dbReference type="ARBA" id="ARBA00022763"/>
    </source>
</evidence>
<evidence type="ECO:0000313" key="13">
    <source>
        <dbReference type="EMBL" id="TKJ44431.1"/>
    </source>
</evidence>
<comment type="similarity">
    <text evidence="1 9 10">Belongs to the DNA mismatch repair MutS family.</text>
</comment>
<keyword evidence="11" id="KW-0175">Coiled coil</keyword>
<accession>A0A532VB80</accession>
<feature type="coiled-coil region" evidence="11">
    <location>
        <begin position="502"/>
        <end position="561"/>
    </location>
</feature>
<dbReference type="Proteomes" id="UP000317778">
    <property type="component" value="Unassembled WGS sequence"/>
</dbReference>
<dbReference type="CDD" id="cd03284">
    <property type="entry name" value="ABC_MutS1"/>
    <property type="match status" value="1"/>
</dbReference>
<comment type="caution">
    <text evidence="13">The sequence shown here is derived from an EMBL/GenBank/DDBJ whole genome shotgun (WGS) entry which is preliminary data.</text>
</comment>
<dbReference type="Pfam" id="PF05190">
    <property type="entry name" value="MutS_IV"/>
    <property type="match status" value="1"/>
</dbReference>
<organism evidence="13 14">
    <name type="scientific">candidate division TA06 bacterium B3_TA06</name>
    <dbReference type="NCBI Taxonomy" id="2012487"/>
    <lineage>
        <taxon>Bacteria</taxon>
        <taxon>Bacteria division TA06</taxon>
    </lineage>
</organism>
<dbReference type="GO" id="GO:0003684">
    <property type="term" value="F:damaged DNA binding"/>
    <property type="evidence" value="ECO:0007669"/>
    <property type="project" value="UniProtKB-UniRule"/>
</dbReference>
<dbReference type="HAMAP" id="MF_00096">
    <property type="entry name" value="MutS"/>
    <property type="match status" value="1"/>
</dbReference>
<dbReference type="SUPFAM" id="SSF55271">
    <property type="entry name" value="DNA repair protein MutS, domain I"/>
    <property type="match status" value="1"/>
</dbReference>
<dbReference type="FunFam" id="3.40.50.300:FF:000870">
    <property type="entry name" value="MutS protein homolog 4"/>
    <property type="match status" value="1"/>
</dbReference>
<dbReference type="SUPFAM" id="SSF48334">
    <property type="entry name" value="DNA repair protein MutS, domain III"/>
    <property type="match status" value="1"/>
</dbReference>
<dbReference type="Gene3D" id="3.40.1170.10">
    <property type="entry name" value="DNA repair protein MutS, domain I"/>
    <property type="match status" value="1"/>
</dbReference>
<evidence type="ECO:0000256" key="10">
    <source>
        <dbReference type="RuleBase" id="RU003756"/>
    </source>
</evidence>
<dbReference type="InterPro" id="IPR027417">
    <property type="entry name" value="P-loop_NTPase"/>
</dbReference>
<reference evidence="13 14" key="1">
    <citation type="submission" date="2017-06" db="EMBL/GenBank/DDBJ databases">
        <title>Novel microbial phyla capable of carbon fixation and sulfur reduction in deep-sea sediments.</title>
        <authorList>
            <person name="Huang J."/>
            <person name="Baker B."/>
            <person name="Wang Y."/>
        </authorList>
    </citation>
    <scope>NUCLEOTIDE SEQUENCE [LARGE SCALE GENOMIC DNA]</scope>
    <source>
        <strain evidence="13">B3_TA06</strain>
    </source>
</reference>
<keyword evidence="5 9" id="KW-0067">ATP-binding</keyword>
<evidence type="ECO:0000256" key="11">
    <source>
        <dbReference type="SAM" id="Coils"/>
    </source>
</evidence>
<dbReference type="Gene3D" id="1.10.1420.10">
    <property type="match status" value="2"/>
</dbReference>
<dbReference type="PANTHER" id="PTHR11361">
    <property type="entry name" value="DNA MISMATCH REPAIR PROTEIN MUTS FAMILY MEMBER"/>
    <property type="match status" value="1"/>
</dbReference>
<dbReference type="InterPro" id="IPR036187">
    <property type="entry name" value="DNA_mismatch_repair_MutS_sf"/>
</dbReference>
<dbReference type="SMART" id="SM00533">
    <property type="entry name" value="MUTSd"/>
    <property type="match status" value="1"/>
</dbReference>
<dbReference type="Pfam" id="PF00488">
    <property type="entry name" value="MutS_V"/>
    <property type="match status" value="1"/>
</dbReference>
<feature type="binding site" evidence="9">
    <location>
        <begin position="611"/>
        <end position="618"/>
    </location>
    <ligand>
        <name>ATP</name>
        <dbReference type="ChEBI" id="CHEBI:30616"/>
    </ligand>
</feature>
<keyword evidence="7 9" id="KW-0234">DNA repair</keyword>
<dbReference type="NCBIfam" id="TIGR01070">
    <property type="entry name" value="mutS1"/>
    <property type="match status" value="1"/>
</dbReference>
<evidence type="ECO:0000256" key="7">
    <source>
        <dbReference type="ARBA" id="ARBA00023204"/>
    </source>
</evidence>
<dbReference type="InterPro" id="IPR007861">
    <property type="entry name" value="DNA_mismatch_repair_MutS_clamp"/>
</dbReference>
<feature type="domain" description="DNA mismatch repair proteins mutS family" evidence="12">
    <location>
        <begin position="685"/>
        <end position="701"/>
    </location>
</feature>
<dbReference type="PROSITE" id="PS00486">
    <property type="entry name" value="DNA_MISMATCH_REPAIR_2"/>
    <property type="match status" value="1"/>
</dbReference>
<dbReference type="InterPro" id="IPR045076">
    <property type="entry name" value="MutS"/>
</dbReference>
<dbReference type="SUPFAM" id="SSF53150">
    <property type="entry name" value="DNA repair protein MutS, domain II"/>
    <property type="match status" value="1"/>
</dbReference>
<dbReference type="Pfam" id="PF01624">
    <property type="entry name" value="MutS_I"/>
    <property type="match status" value="1"/>
</dbReference>
<dbReference type="NCBIfam" id="NF003810">
    <property type="entry name" value="PRK05399.1"/>
    <property type="match status" value="1"/>
</dbReference>
<keyword evidence="3 9" id="KW-0547">Nucleotide-binding</keyword>
<evidence type="ECO:0000256" key="9">
    <source>
        <dbReference type="HAMAP-Rule" id="MF_00096"/>
    </source>
</evidence>
<dbReference type="Pfam" id="PF05192">
    <property type="entry name" value="MutS_III"/>
    <property type="match status" value="1"/>
</dbReference>
<comment type="function">
    <text evidence="8 9">This protein is involved in the repair of mismatches in DNA. It is possible that it carries out the mismatch recognition step. This protein has a weak ATPase activity.</text>
</comment>
<dbReference type="GO" id="GO:0140664">
    <property type="term" value="F:ATP-dependent DNA damage sensor activity"/>
    <property type="evidence" value="ECO:0007669"/>
    <property type="project" value="InterPro"/>
</dbReference>
<evidence type="ECO:0000256" key="6">
    <source>
        <dbReference type="ARBA" id="ARBA00023125"/>
    </source>
</evidence>
<dbReference type="InterPro" id="IPR005748">
    <property type="entry name" value="DNA_mismatch_repair_MutS"/>
</dbReference>
<dbReference type="InterPro" id="IPR036678">
    <property type="entry name" value="MutS_con_dom_sf"/>
</dbReference>
<dbReference type="Gene3D" id="3.30.420.110">
    <property type="entry name" value="MutS, connector domain"/>
    <property type="match status" value="1"/>
</dbReference>
<sequence>MADLTPLLKQYHEIKRRYPDALLFFRMGDFYEMLYDDAKVAARVLGIALTSRQYGSSGSIPLAGVPVKSYEAYLTKLVKAGLKVAICEQVELPDPKKKLLKRDVTEVITPGTIASEEMLDASAGNYLAAVVKVEGKAGIAYADVSTGEFVCGQARISEAEEHLAKVSPRELLLAEEEGWRPCSFETSIQPVAGYLFDEELAKGRLLDHFKVATLEGLGLEGRALALRAAGAVLSYLIEQKKSVLPHIEGLRVFDSGHYLVVDEFTQRNLELLQRQRDRSAEGSLFSVLNRTLTPPGTRLLRRWLIFPLRDRQEINARLDAVEELFTNKELSDNLGELLKETGDPERLVSKIATQRANPREVRRLGAILRLGAEIKGELKKAQSNLLKGLAERIEDFSKLATEIEQTIIGDPSVVLLEGGIINKGINEELDELRSLTHDARKHIAALQLKERSATGINKLKVGYNSVFGYYIEIPRSLASKAPSHYIRKQTLVSAERFFTPELKELEQKILTAEERSKIIEYEMFISFRARLAERSRSFKALADVMAEVDVLRSLAQAARENQYVKPQITEDDEVRITSSRHPVVEKLLAERFIPNDVRLDAKDNMVLLVTGPNMSGKSTYLRQVALAVIMAQMGSFVPARKASIGLVDKIFTRIGASDDLSRGVSTFLAEMAETANILRSATPKSLVILDEIGRGTSTYDGMAIAWAVIEYLHSSPELRPKTLFATHYHELTELASHFAGLRNASFSVKRTKDGVLFLRKLRYEPSDQSYGIEVARLAGLPKAVVERARFLLERIYGGETVSIDEILTEKKVQLRLFTGAVQDEIAAELAELDLDSLSPIEALQKLIAWQEKLKEG</sequence>